<keyword evidence="3" id="KW-1185">Reference proteome</keyword>
<sequence>MTSHLLKLSDYESTGLFQVTSNLYSTSFQKNDICKCVQFTLTRMLLTLKCSGEGYINSRIINLFDLIGKYNWDTKVVLVLAAFAQESSLNVGHARDLLVR</sequence>
<dbReference type="Proteomes" id="UP000000226">
    <property type="component" value="Chromosome 8"/>
</dbReference>
<dbReference type="Pfam" id="PF14576">
    <property type="entry name" value="SEO_N"/>
    <property type="match status" value="1"/>
</dbReference>
<organism evidence="2 3">
    <name type="scientific">Phaseolus vulgaris</name>
    <name type="common">Kidney bean</name>
    <name type="synonym">French bean</name>
    <dbReference type="NCBI Taxonomy" id="3885"/>
    <lineage>
        <taxon>Eukaryota</taxon>
        <taxon>Viridiplantae</taxon>
        <taxon>Streptophyta</taxon>
        <taxon>Embryophyta</taxon>
        <taxon>Tracheophyta</taxon>
        <taxon>Spermatophyta</taxon>
        <taxon>Magnoliopsida</taxon>
        <taxon>eudicotyledons</taxon>
        <taxon>Gunneridae</taxon>
        <taxon>Pentapetalae</taxon>
        <taxon>rosids</taxon>
        <taxon>fabids</taxon>
        <taxon>Fabales</taxon>
        <taxon>Fabaceae</taxon>
        <taxon>Papilionoideae</taxon>
        <taxon>50 kb inversion clade</taxon>
        <taxon>NPAAA clade</taxon>
        <taxon>indigoferoid/millettioid clade</taxon>
        <taxon>Phaseoleae</taxon>
        <taxon>Phaseolus</taxon>
    </lineage>
</organism>
<gene>
    <name evidence="2" type="ORF">PHAVU_008G217900g</name>
</gene>
<name>V7B7B2_PHAVU</name>
<reference evidence="3" key="1">
    <citation type="journal article" date="2014" name="Nat. Genet.">
        <title>A reference genome for common bean and genome-wide analysis of dual domestications.</title>
        <authorList>
            <person name="Schmutz J."/>
            <person name="McClean P.E."/>
            <person name="Mamidi S."/>
            <person name="Wu G.A."/>
            <person name="Cannon S.B."/>
            <person name="Grimwood J."/>
            <person name="Jenkins J."/>
            <person name="Shu S."/>
            <person name="Song Q."/>
            <person name="Chavarro C."/>
            <person name="Torres-Torres M."/>
            <person name="Geffroy V."/>
            <person name="Moghaddam S.M."/>
            <person name="Gao D."/>
            <person name="Abernathy B."/>
            <person name="Barry K."/>
            <person name="Blair M."/>
            <person name="Brick M.A."/>
            <person name="Chovatia M."/>
            <person name="Gepts P."/>
            <person name="Goodstein D.M."/>
            <person name="Gonzales M."/>
            <person name="Hellsten U."/>
            <person name="Hyten D.L."/>
            <person name="Jia G."/>
            <person name="Kelly J.D."/>
            <person name="Kudrna D."/>
            <person name="Lee R."/>
            <person name="Richard M.M."/>
            <person name="Miklas P.N."/>
            <person name="Osorno J.M."/>
            <person name="Rodrigues J."/>
            <person name="Thareau V."/>
            <person name="Urrea C.A."/>
            <person name="Wang M."/>
            <person name="Yu Y."/>
            <person name="Zhang M."/>
            <person name="Wing R.A."/>
            <person name="Cregan P.B."/>
            <person name="Rokhsar D.S."/>
            <person name="Jackson S.A."/>
        </authorList>
    </citation>
    <scope>NUCLEOTIDE SEQUENCE [LARGE SCALE GENOMIC DNA]</scope>
    <source>
        <strain evidence="3">cv. G19833</strain>
    </source>
</reference>
<dbReference type="AlphaFoldDB" id="V7B7B2"/>
<accession>V7B7B2</accession>
<proteinExistence type="predicted"/>
<dbReference type="EMBL" id="CM002295">
    <property type="protein sequence ID" value="ESW13694.1"/>
    <property type="molecule type" value="Genomic_DNA"/>
</dbReference>
<evidence type="ECO:0000313" key="3">
    <source>
        <dbReference type="Proteomes" id="UP000000226"/>
    </source>
</evidence>
<evidence type="ECO:0000259" key="1">
    <source>
        <dbReference type="Pfam" id="PF14576"/>
    </source>
</evidence>
<feature type="domain" description="Sieve element occlusion N-terminal" evidence="1">
    <location>
        <begin position="45"/>
        <end position="86"/>
    </location>
</feature>
<dbReference type="Gramene" id="ESW13694">
    <property type="protein sequence ID" value="ESW13694"/>
    <property type="gene ID" value="PHAVU_008G217900g"/>
</dbReference>
<protein>
    <recommendedName>
        <fullName evidence="1">Sieve element occlusion N-terminal domain-containing protein</fullName>
    </recommendedName>
</protein>
<dbReference type="InterPro" id="IPR027942">
    <property type="entry name" value="SEO_N"/>
</dbReference>
<evidence type="ECO:0000313" key="2">
    <source>
        <dbReference type="EMBL" id="ESW13694.1"/>
    </source>
</evidence>